<gene>
    <name evidence="4" type="ORF">E4021_07815</name>
</gene>
<dbReference type="Pfam" id="PF08338">
    <property type="entry name" value="DUF1731"/>
    <property type="match status" value="1"/>
</dbReference>
<dbReference type="OrthoDB" id="9801773at2"/>
<accession>A0A4S4NNN0</accession>
<keyword evidence="5" id="KW-1185">Reference proteome</keyword>
<evidence type="ECO:0000259" key="3">
    <source>
        <dbReference type="Pfam" id="PF08338"/>
    </source>
</evidence>
<dbReference type="AlphaFoldDB" id="A0A4S4NNN0"/>
<dbReference type="InterPro" id="IPR013549">
    <property type="entry name" value="DUF1731"/>
</dbReference>
<name>A0A4S4NNN0_9BACT</name>
<dbReference type="Proteomes" id="UP000308528">
    <property type="component" value="Unassembled WGS sequence"/>
</dbReference>
<comment type="caution">
    <text evidence="4">The sequence shown here is derived from an EMBL/GenBank/DDBJ whole genome shotgun (WGS) entry which is preliminary data.</text>
</comment>
<dbReference type="InterPro" id="IPR036291">
    <property type="entry name" value="NAD(P)-bd_dom_sf"/>
</dbReference>
<dbReference type="PANTHER" id="PTHR11092">
    <property type="entry name" value="SUGAR NUCLEOTIDE EPIMERASE RELATED"/>
    <property type="match status" value="1"/>
</dbReference>
<evidence type="ECO:0000313" key="5">
    <source>
        <dbReference type="Proteomes" id="UP000308528"/>
    </source>
</evidence>
<dbReference type="Gene3D" id="3.40.50.720">
    <property type="entry name" value="NAD(P)-binding Rossmann-like Domain"/>
    <property type="match status" value="1"/>
</dbReference>
<dbReference type="SUPFAM" id="SSF51735">
    <property type="entry name" value="NAD(P)-binding Rossmann-fold domains"/>
    <property type="match status" value="1"/>
</dbReference>
<dbReference type="InterPro" id="IPR010099">
    <property type="entry name" value="SDR39U1"/>
</dbReference>
<reference evidence="4 5" key="1">
    <citation type="submission" date="2019-04" db="EMBL/GenBank/DDBJ databases">
        <title>Lewinella litorea sp. nov., isolated from a marine sand.</title>
        <authorList>
            <person name="Yoon J.-H."/>
        </authorList>
    </citation>
    <scope>NUCLEOTIDE SEQUENCE [LARGE SCALE GENOMIC DNA]</scope>
    <source>
        <strain evidence="4 5">HSMS-39</strain>
    </source>
</reference>
<organism evidence="4 5">
    <name type="scientific">Neolewinella litorea</name>
    <dbReference type="NCBI Taxonomy" id="2562452"/>
    <lineage>
        <taxon>Bacteria</taxon>
        <taxon>Pseudomonadati</taxon>
        <taxon>Bacteroidota</taxon>
        <taxon>Saprospiria</taxon>
        <taxon>Saprospirales</taxon>
        <taxon>Lewinellaceae</taxon>
        <taxon>Neolewinella</taxon>
    </lineage>
</organism>
<evidence type="ECO:0000313" key="4">
    <source>
        <dbReference type="EMBL" id="THH40627.1"/>
    </source>
</evidence>
<dbReference type="EMBL" id="SRSF01000002">
    <property type="protein sequence ID" value="THH40627.1"/>
    <property type="molecule type" value="Genomic_DNA"/>
</dbReference>
<feature type="domain" description="DUF1731" evidence="3">
    <location>
        <begin position="251"/>
        <end position="297"/>
    </location>
</feature>
<protein>
    <submittedName>
        <fullName evidence="4">TIGR01777 family protein</fullName>
    </submittedName>
</protein>
<proteinExistence type="inferred from homology"/>
<sequence length="299" mass="32724">MAVVLIGGGSGFVGMHLSRRLRRDGHEVRHLSRSPRPDGPFATYLWDVAAGTIDEAAFRGVDFIINLAGAGIADARWTDERKRLIISSRTESTRLLAATLARLELRPALYLSASAVGYYGDRGDEILTETARPGTGFLSESCVAWEASVEDITRLGIPTFINRTGIVLHPDAGALQKMLIPLNVWTSTYFGDGRQYYSWIHIEDIVGIYAYAVEHRLTGIYNGCSPNPVRNRHFAEALGPALQKNALVLPAPEAALKLALGEMRHTVLDSVRCSAAKIESAGYRFVYPELSQALEQLVG</sequence>
<dbReference type="PANTHER" id="PTHR11092:SF0">
    <property type="entry name" value="EPIMERASE FAMILY PROTEIN SDR39U1"/>
    <property type="match status" value="1"/>
</dbReference>
<feature type="domain" description="NAD-dependent epimerase/dehydratase" evidence="2">
    <location>
        <begin position="4"/>
        <end position="216"/>
    </location>
</feature>
<dbReference type="InterPro" id="IPR001509">
    <property type="entry name" value="Epimerase_deHydtase"/>
</dbReference>
<dbReference type="NCBIfam" id="TIGR01777">
    <property type="entry name" value="yfcH"/>
    <property type="match status" value="1"/>
</dbReference>
<evidence type="ECO:0000259" key="2">
    <source>
        <dbReference type="Pfam" id="PF01370"/>
    </source>
</evidence>
<comment type="similarity">
    <text evidence="1">Belongs to the NAD(P)-dependent epimerase/dehydratase family. SDR39U1 subfamily.</text>
</comment>
<dbReference type="Pfam" id="PF01370">
    <property type="entry name" value="Epimerase"/>
    <property type="match status" value="1"/>
</dbReference>
<evidence type="ECO:0000256" key="1">
    <source>
        <dbReference type="ARBA" id="ARBA00009353"/>
    </source>
</evidence>
<dbReference type="RefSeq" id="WP_136458070.1">
    <property type="nucleotide sequence ID" value="NZ_SRSF01000002.1"/>
</dbReference>